<sequence length="66" mass="7282">MQAGQRMCDHDDEGEDWDAGVEDLDDFDYDAFVEDEFGVPDGRRGTATMVIGLVLCVALILVAIFL</sequence>
<keyword evidence="1" id="KW-0472">Membrane</keyword>
<name>A0A517SZR3_9BACT</name>
<feature type="transmembrane region" description="Helical" evidence="1">
    <location>
        <begin position="46"/>
        <end position="65"/>
    </location>
</feature>
<gene>
    <name evidence="2" type="ORF">SV7mr_41830</name>
</gene>
<dbReference type="AlphaFoldDB" id="A0A517SZR3"/>
<evidence type="ECO:0000313" key="3">
    <source>
        <dbReference type="Proteomes" id="UP000315003"/>
    </source>
</evidence>
<keyword evidence="1" id="KW-0812">Transmembrane</keyword>
<reference evidence="2 3" key="1">
    <citation type="submission" date="2019-02" db="EMBL/GenBank/DDBJ databases">
        <title>Deep-cultivation of Planctomycetes and their phenomic and genomic characterization uncovers novel biology.</title>
        <authorList>
            <person name="Wiegand S."/>
            <person name="Jogler M."/>
            <person name="Boedeker C."/>
            <person name="Pinto D."/>
            <person name="Vollmers J."/>
            <person name="Rivas-Marin E."/>
            <person name="Kohn T."/>
            <person name="Peeters S.H."/>
            <person name="Heuer A."/>
            <person name="Rast P."/>
            <person name="Oberbeckmann S."/>
            <person name="Bunk B."/>
            <person name="Jeske O."/>
            <person name="Meyerdierks A."/>
            <person name="Storesund J.E."/>
            <person name="Kallscheuer N."/>
            <person name="Luecker S."/>
            <person name="Lage O.M."/>
            <person name="Pohl T."/>
            <person name="Merkel B.J."/>
            <person name="Hornburger P."/>
            <person name="Mueller R.-W."/>
            <person name="Bruemmer F."/>
            <person name="Labrenz M."/>
            <person name="Spormann A.M."/>
            <person name="Op den Camp H."/>
            <person name="Overmann J."/>
            <person name="Amann R."/>
            <person name="Jetten M.S.M."/>
            <person name="Mascher T."/>
            <person name="Medema M.H."/>
            <person name="Devos D.P."/>
            <person name="Kaster A.-K."/>
            <person name="Ovreas L."/>
            <person name="Rohde M."/>
            <person name="Galperin M.Y."/>
            <person name="Jogler C."/>
        </authorList>
    </citation>
    <scope>NUCLEOTIDE SEQUENCE [LARGE SCALE GENOMIC DNA]</scope>
    <source>
        <strain evidence="2 3">SV_7m_r</strain>
    </source>
</reference>
<accession>A0A517SZR3</accession>
<evidence type="ECO:0000313" key="2">
    <source>
        <dbReference type="EMBL" id="QDT61644.1"/>
    </source>
</evidence>
<evidence type="ECO:0000256" key="1">
    <source>
        <dbReference type="SAM" id="Phobius"/>
    </source>
</evidence>
<dbReference type="EMBL" id="CP036272">
    <property type="protein sequence ID" value="QDT61644.1"/>
    <property type="molecule type" value="Genomic_DNA"/>
</dbReference>
<proteinExistence type="predicted"/>
<protein>
    <submittedName>
        <fullName evidence="2">Uncharacterized protein</fullName>
    </submittedName>
</protein>
<organism evidence="2 3">
    <name type="scientific">Stieleria bergensis</name>
    <dbReference type="NCBI Taxonomy" id="2528025"/>
    <lineage>
        <taxon>Bacteria</taxon>
        <taxon>Pseudomonadati</taxon>
        <taxon>Planctomycetota</taxon>
        <taxon>Planctomycetia</taxon>
        <taxon>Pirellulales</taxon>
        <taxon>Pirellulaceae</taxon>
        <taxon>Stieleria</taxon>
    </lineage>
</organism>
<keyword evidence="3" id="KW-1185">Reference proteome</keyword>
<dbReference type="Proteomes" id="UP000315003">
    <property type="component" value="Chromosome"/>
</dbReference>
<keyword evidence="1" id="KW-1133">Transmembrane helix</keyword>